<comment type="caution">
    <text evidence="1">The sequence shown here is derived from an EMBL/GenBank/DDBJ whole genome shotgun (WGS) entry which is preliminary data.</text>
</comment>
<gene>
    <name evidence="1" type="ORF">J2800_004073</name>
</gene>
<evidence type="ECO:0008006" key="3">
    <source>
        <dbReference type="Google" id="ProtNLM"/>
    </source>
</evidence>
<evidence type="ECO:0000313" key="2">
    <source>
        <dbReference type="Proteomes" id="UP001262754"/>
    </source>
</evidence>
<keyword evidence="2" id="KW-1185">Reference proteome</keyword>
<dbReference type="RefSeq" id="WP_156402156.1">
    <property type="nucleotide sequence ID" value="NZ_BMLD01000001.1"/>
</dbReference>
<accession>A0ABU1N5U9</accession>
<protein>
    <recommendedName>
        <fullName evidence="3">Transposase</fullName>
    </recommendedName>
</protein>
<dbReference type="EMBL" id="JAVDRL010000012">
    <property type="protein sequence ID" value="MDR6533311.1"/>
    <property type="molecule type" value="Genomic_DNA"/>
</dbReference>
<sequence>MKELIEKIRRRFERIFVQAVIERWCDGYELSNCILHRKSSRAFFWRT</sequence>
<proteinExistence type="predicted"/>
<organism evidence="1 2">
    <name type="scientific">Caulobacter rhizosphaerae</name>
    <dbReference type="NCBI Taxonomy" id="2010972"/>
    <lineage>
        <taxon>Bacteria</taxon>
        <taxon>Pseudomonadati</taxon>
        <taxon>Pseudomonadota</taxon>
        <taxon>Alphaproteobacteria</taxon>
        <taxon>Caulobacterales</taxon>
        <taxon>Caulobacteraceae</taxon>
        <taxon>Caulobacter</taxon>
    </lineage>
</organism>
<dbReference type="Proteomes" id="UP001262754">
    <property type="component" value="Unassembled WGS sequence"/>
</dbReference>
<reference evidence="1 2" key="1">
    <citation type="submission" date="2023-07" db="EMBL/GenBank/DDBJ databases">
        <title>Sorghum-associated microbial communities from plants grown in Nebraska, USA.</title>
        <authorList>
            <person name="Schachtman D."/>
        </authorList>
    </citation>
    <scope>NUCLEOTIDE SEQUENCE [LARGE SCALE GENOMIC DNA]</scope>
    <source>
        <strain evidence="1 2">DS2154</strain>
    </source>
</reference>
<name>A0ABU1N5U9_9CAUL</name>
<evidence type="ECO:0000313" key="1">
    <source>
        <dbReference type="EMBL" id="MDR6533311.1"/>
    </source>
</evidence>